<dbReference type="Gene3D" id="3.40.640.10">
    <property type="entry name" value="Type I PLP-dependent aspartate aminotransferase-like (Major domain)"/>
    <property type="match status" value="1"/>
</dbReference>
<dbReference type="Pfam" id="PF01212">
    <property type="entry name" value="Beta_elim_lyase"/>
    <property type="match status" value="1"/>
</dbReference>
<keyword evidence="6" id="KW-1185">Reference proteome</keyword>
<dbReference type="Gene3D" id="3.90.1150.10">
    <property type="entry name" value="Aspartate Aminotransferase, domain 1"/>
    <property type="match status" value="1"/>
</dbReference>
<dbReference type="InterPro" id="IPR023603">
    <property type="entry name" value="Low_specificity_L-TA-like"/>
</dbReference>
<evidence type="ECO:0000313" key="5">
    <source>
        <dbReference type="EMBL" id="MFI6501244.1"/>
    </source>
</evidence>
<feature type="domain" description="Aromatic amino acid beta-eliminating lyase/threonine aldolase" evidence="4">
    <location>
        <begin position="9"/>
        <end position="294"/>
    </location>
</feature>
<dbReference type="Proteomes" id="UP001612741">
    <property type="component" value="Unassembled WGS sequence"/>
</dbReference>
<dbReference type="NCBIfam" id="NF041359">
    <property type="entry name" value="GntG_guanitoxin"/>
    <property type="match status" value="1"/>
</dbReference>
<evidence type="ECO:0000256" key="3">
    <source>
        <dbReference type="ARBA" id="ARBA00022898"/>
    </source>
</evidence>
<sequence length="365" mass="38438">MSSPERRVELRSDTFTLPSREMLEAMVVAELGDDGYGEDPTVNELEAMAAHVIGKDAACFMPSGTMGNLSAIMTHCPRGAKVIMGAESDIYLYEAGGASVCGGVVYHPVPNRADGTMDLGLIAAAFPASPGDPQYALPALLCLENPQNHRGGKVLPASYLREVTTFARENGLTVHLDGSRIFNAALSARVPAAQLAGYADSVMFCLSKGLGAPVGSIVAGTAAFVRDVRRLRKMLGGGMRQAGVLAAAGIVALANRDRLADDHVSARRLADGLAAMSELAVERVEPGINMVFFRVATSELDTHAFIAAAQARGVRLAELGHNRIRAVTHNGVTADDIGYALDVIGSILADARRRGRTDCRRVLAG</sequence>
<organism evidence="5 6">
    <name type="scientific">Nonomuraea typhae</name>
    <dbReference type="NCBI Taxonomy" id="2603600"/>
    <lineage>
        <taxon>Bacteria</taxon>
        <taxon>Bacillati</taxon>
        <taxon>Actinomycetota</taxon>
        <taxon>Actinomycetes</taxon>
        <taxon>Streptosporangiales</taxon>
        <taxon>Streptosporangiaceae</taxon>
        <taxon>Nonomuraea</taxon>
    </lineage>
</organism>
<dbReference type="PANTHER" id="PTHR48097">
    <property type="entry name" value="L-THREONINE ALDOLASE-RELATED"/>
    <property type="match status" value="1"/>
</dbReference>
<evidence type="ECO:0000259" key="4">
    <source>
        <dbReference type="Pfam" id="PF01212"/>
    </source>
</evidence>
<accession>A0ABW7Z3F0</accession>
<dbReference type="EMBL" id="JBITGY010000007">
    <property type="protein sequence ID" value="MFI6501244.1"/>
    <property type="molecule type" value="Genomic_DNA"/>
</dbReference>
<comment type="similarity">
    <text evidence="2">Belongs to the threonine aldolase family.</text>
</comment>
<comment type="caution">
    <text evidence="5">The sequence shown here is derived from an EMBL/GenBank/DDBJ whole genome shotgun (WGS) entry which is preliminary data.</text>
</comment>
<reference evidence="5 6" key="1">
    <citation type="submission" date="2024-10" db="EMBL/GenBank/DDBJ databases">
        <title>The Natural Products Discovery Center: Release of the First 8490 Sequenced Strains for Exploring Actinobacteria Biosynthetic Diversity.</title>
        <authorList>
            <person name="Kalkreuter E."/>
            <person name="Kautsar S.A."/>
            <person name="Yang D."/>
            <person name="Bader C.D."/>
            <person name="Teijaro C.N."/>
            <person name="Fluegel L."/>
            <person name="Davis C.M."/>
            <person name="Simpson J.R."/>
            <person name="Lauterbach L."/>
            <person name="Steele A.D."/>
            <person name="Gui C."/>
            <person name="Meng S."/>
            <person name="Li G."/>
            <person name="Viehrig K."/>
            <person name="Ye F."/>
            <person name="Su P."/>
            <person name="Kiefer A.F."/>
            <person name="Nichols A."/>
            <person name="Cepeda A.J."/>
            <person name="Yan W."/>
            <person name="Fan B."/>
            <person name="Jiang Y."/>
            <person name="Adhikari A."/>
            <person name="Zheng C.-J."/>
            <person name="Schuster L."/>
            <person name="Cowan T.M."/>
            <person name="Smanski M.J."/>
            <person name="Chevrette M.G."/>
            <person name="De Carvalho L.P.S."/>
            <person name="Shen B."/>
        </authorList>
    </citation>
    <scope>NUCLEOTIDE SEQUENCE [LARGE SCALE GENOMIC DNA]</scope>
    <source>
        <strain evidence="5 6">NPDC050545</strain>
    </source>
</reference>
<evidence type="ECO:0000256" key="1">
    <source>
        <dbReference type="ARBA" id="ARBA00001933"/>
    </source>
</evidence>
<keyword evidence="3" id="KW-0663">Pyridoxal phosphate</keyword>
<dbReference type="InterPro" id="IPR001597">
    <property type="entry name" value="ArAA_b-elim_lyase/Thr_aldolase"/>
</dbReference>
<dbReference type="PIRSF" id="PIRSF017617">
    <property type="entry name" value="Thr_aldolase"/>
    <property type="match status" value="1"/>
</dbReference>
<evidence type="ECO:0000313" key="6">
    <source>
        <dbReference type="Proteomes" id="UP001612741"/>
    </source>
</evidence>
<dbReference type="InterPro" id="IPR015422">
    <property type="entry name" value="PyrdxlP-dep_Trfase_small"/>
</dbReference>
<name>A0ABW7Z3F0_9ACTN</name>
<dbReference type="RefSeq" id="WP_397085630.1">
    <property type="nucleotide sequence ID" value="NZ_JBITGY010000007.1"/>
</dbReference>
<dbReference type="InterPro" id="IPR015421">
    <property type="entry name" value="PyrdxlP-dep_Trfase_major"/>
</dbReference>
<dbReference type="InterPro" id="IPR015424">
    <property type="entry name" value="PyrdxlP-dep_Trfase"/>
</dbReference>
<dbReference type="PANTHER" id="PTHR48097:SF9">
    <property type="entry name" value="L-THREONINE ALDOLASE"/>
    <property type="match status" value="1"/>
</dbReference>
<protein>
    <submittedName>
        <fullName evidence="5">GntG family PLP-dependent aldolase</fullName>
    </submittedName>
</protein>
<gene>
    <name evidence="5" type="ORF">ACIBG2_27970</name>
</gene>
<dbReference type="SUPFAM" id="SSF53383">
    <property type="entry name" value="PLP-dependent transferases"/>
    <property type="match status" value="1"/>
</dbReference>
<evidence type="ECO:0000256" key="2">
    <source>
        <dbReference type="ARBA" id="ARBA00006966"/>
    </source>
</evidence>
<comment type="cofactor">
    <cofactor evidence="1">
        <name>pyridoxal 5'-phosphate</name>
        <dbReference type="ChEBI" id="CHEBI:597326"/>
    </cofactor>
</comment>
<proteinExistence type="inferred from homology"/>